<dbReference type="AlphaFoldDB" id="A0A0F9A3U6"/>
<organism evidence="1">
    <name type="scientific">marine sediment metagenome</name>
    <dbReference type="NCBI Taxonomy" id="412755"/>
    <lineage>
        <taxon>unclassified sequences</taxon>
        <taxon>metagenomes</taxon>
        <taxon>ecological metagenomes</taxon>
    </lineage>
</organism>
<sequence length="50" mass="5852">MKIHSKQLFNYLEKKGLKLDDKMKSEIIELIYFGKNDTGKYISKEEEIGG</sequence>
<reference evidence="1" key="1">
    <citation type="journal article" date="2015" name="Nature">
        <title>Complex archaea that bridge the gap between prokaryotes and eukaryotes.</title>
        <authorList>
            <person name="Spang A."/>
            <person name="Saw J.H."/>
            <person name="Jorgensen S.L."/>
            <person name="Zaremba-Niedzwiedzka K."/>
            <person name="Martijn J."/>
            <person name="Lind A.E."/>
            <person name="van Eijk R."/>
            <person name="Schleper C."/>
            <person name="Guy L."/>
            <person name="Ettema T.J."/>
        </authorList>
    </citation>
    <scope>NUCLEOTIDE SEQUENCE</scope>
</reference>
<accession>A0A0F9A3U6</accession>
<dbReference type="EMBL" id="LAZR01056857">
    <property type="protein sequence ID" value="KKK73279.1"/>
    <property type="molecule type" value="Genomic_DNA"/>
</dbReference>
<protein>
    <submittedName>
        <fullName evidence="1">Uncharacterized protein</fullName>
    </submittedName>
</protein>
<gene>
    <name evidence="1" type="ORF">LCGC14_2895430</name>
</gene>
<evidence type="ECO:0000313" key="1">
    <source>
        <dbReference type="EMBL" id="KKK73279.1"/>
    </source>
</evidence>
<comment type="caution">
    <text evidence="1">The sequence shown here is derived from an EMBL/GenBank/DDBJ whole genome shotgun (WGS) entry which is preliminary data.</text>
</comment>
<name>A0A0F9A3U6_9ZZZZ</name>
<proteinExistence type="predicted"/>